<dbReference type="AlphaFoldDB" id="A0A2Z7D6Z9"/>
<dbReference type="Proteomes" id="UP000250235">
    <property type="component" value="Unassembled WGS sequence"/>
</dbReference>
<dbReference type="InterPro" id="IPR008580">
    <property type="entry name" value="PPPDE_dom"/>
</dbReference>
<gene>
    <name evidence="5" type="ORF">F511_07054</name>
</gene>
<dbReference type="SMART" id="SM01179">
    <property type="entry name" value="DUF862"/>
    <property type="match status" value="1"/>
</dbReference>
<dbReference type="EMBL" id="KQ991027">
    <property type="protein sequence ID" value="KZV52661.1"/>
    <property type="molecule type" value="Genomic_DNA"/>
</dbReference>
<comment type="similarity">
    <text evidence="1">Belongs to the DeSI family.</text>
</comment>
<dbReference type="Pfam" id="PF05903">
    <property type="entry name" value="Peptidase_C97"/>
    <property type="match status" value="1"/>
</dbReference>
<dbReference type="PROSITE" id="PS51858">
    <property type="entry name" value="PPPDE"/>
    <property type="match status" value="1"/>
</dbReference>
<dbReference type="PANTHER" id="PTHR12378">
    <property type="entry name" value="DESUMOYLATING ISOPEPTIDASE"/>
    <property type="match status" value="1"/>
</dbReference>
<keyword evidence="3" id="KW-0378">Hydrolase</keyword>
<dbReference type="Gene3D" id="3.90.1720.30">
    <property type="entry name" value="PPPDE domains"/>
    <property type="match status" value="1"/>
</dbReference>
<dbReference type="GO" id="GO:0016579">
    <property type="term" value="P:protein deubiquitination"/>
    <property type="evidence" value="ECO:0007669"/>
    <property type="project" value="TreeGrafter"/>
</dbReference>
<sequence length="264" mass="30561">MKSKIKVMGRSVVPLNVQRNFASRFCVFPHVEFENYNPGQAPVYLNIYDISPLNAYLYWAGIGVFHSGLEVHGVEYAFGALDYPTTGIFEVEPRHYPGFRFRESIYVGTTYLNPRQVKEFFKCQSRNYYGNSYHLVVKNCNHFSEDMCYQLTRNRIPKWVNRLARLGSLCNGILPRTLQSTKLFDHGNDQDSECENKSLRRSSVNCVSSISMDQIEREVSVSSIFLNLHYKDCLPPLDLKIEAPFKKFFFLSLTPNGLCFDFYS</sequence>
<accession>A0A2Z7D6Z9</accession>
<proteinExistence type="inferred from homology"/>
<evidence type="ECO:0000256" key="3">
    <source>
        <dbReference type="ARBA" id="ARBA00022801"/>
    </source>
</evidence>
<evidence type="ECO:0000256" key="1">
    <source>
        <dbReference type="ARBA" id="ARBA00008140"/>
    </source>
</evidence>
<evidence type="ECO:0000256" key="2">
    <source>
        <dbReference type="ARBA" id="ARBA00022670"/>
    </source>
</evidence>
<evidence type="ECO:0000259" key="4">
    <source>
        <dbReference type="PROSITE" id="PS51858"/>
    </source>
</evidence>
<keyword evidence="2" id="KW-0645">Protease</keyword>
<reference evidence="5 6" key="1">
    <citation type="journal article" date="2015" name="Proc. Natl. Acad. Sci. U.S.A.">
        <title>The resurrection genome of Boea hygrometrica: A blueprint for survival of dehydration.</title>
        <authorList>
            <person name="Xiao L."/>
            <person name="Yang G."/>
            <person name="Zhang L."/>
            <person name="Yang X."/>
            <person name="Zhao S."/>
            <person name="Ji Z."/>
            <person name="Zhou Q."/>
            <person name="Hu M."/>
            <person name="Wang Y."/>
            <person name="Chen M."/>
            <person name="Xu Y."/>
            <person name="Jin H."/>
            <person name="Xiao X."/>
            <person name="Hu G."/>
            <person name="Bao F."/>
            <person name="Hu Y."/>
            <person name="Wan P."/>
            <person name="Li L."/>
            <person name="Deng X."/>
            <person name="Kuang T."/>
            <person name="Xiang C."/>
            <person name="Zhu J.K."/>
            <person name="Oliver M.J."/>
            <person name="He Y."/>
        </authorList>
    </citation>
    <scope>NUCLEOTIDE SEQUENCE [LARGE SCALE GENOMIC DNA]</scope>
    <source>
        <strain evidence="6">cv. XS01</strain>
    </source>
</reference>
<organism evidence="5 6">
    <name type="scientific">Dorcoceras hygrometricum</name>
    <dbReference type="NCBI Taxonomy" id="472368"/>
    <lineage>
        <taxon>Eukaryota</taxon>
        <taxon>Viridiplantae</taxon>
        <taxon>Streptophyta</taxon>
        <taxon>Embryophyta</taxon>
        <taxon>Tracheophyta</taxon>
        <taxon>Spermatophyta</taxon>
        <taxon>Magnoliopsida</taxon>
        <taxon>eudicotyledons</taxon>
        <taxon>Gunneridae</taxon>
        <taxon>Pentapetalae</taxon>
        <taxon>asterids</taxon>
        <taxon>lamiids</taxon>
        <taxon>Lamiales</taxon>
        <taxon>Gesneriaceae</taxon>
        <taxon>Didymocarpoideae</taxon>
        <taxon>Trichosporeae</taxon>
        <taxon>Loxocarpinae</taxon>
        <taxon>Dorcoceras</taxon>
    </lineage>
</organism>
<dbReference type="InterPro" id="IPR042266">
    <property type="entry name" value="PPPDE_sf"/>
</dbReference>
<feature type="domain" description="PPPDE" evidence="4">
    <location>
        <begin position="41"/>
        <end position="178"/>
    </location>
</feature>
<evidence type="ECO:0000313" key="5">
    <source>
        <dbReference type="EMBL" id="KZV52661.1"/>
    </source>
</evidence>
<keyword evidence="6" id="KW-1185">Reference proteome</keyword>
<protein>
    <submittedName>
        <fullName evidence="5">DeSI-like protein-like</fullName>
    </submittedName>
</protein>
<dbReference type="GO" id="GO:0101005">
    <property type="term" value="F:deubiquitinase activity"/>
    <property type="evidence" value="ECO:0007669"/>
    <property type="project" value="TreeGrafter"/>
</dbReference>
<name>A0A2Z7D6Z9_9LAMI</name>
<evidence type="ECO:0000313" key="6">
    <source>
        <dbReference type="Proteomes" id="UP000250235"/>
    </source>
</evidence>
<dbReference type="GO" id="GO:0006508">
    <property type="term" value="P:proteolysis"/>
    <property type="evidence" value="ECO:0007669"/>
    <property type="project" value="UniProtKB-KW"/>
</dbReference>
<dbReference type="PANTHER" id="PTHR12378:SF83">
    <property type="entry name" value="PPPDE DOMAIN-CONTAINING PROTEIN"/>
    <property type="match status" value="1"/>
</dbReference>
<dbReference type="OrthoDB" id="412286at2759"/>